<dbReference type="Gene3D" id="1.10.3470.10">
    <property type="entry name" value="ABC transporter involved in vitamin B12 uptake, BtuC"/>
    <property type="match status" value="1"/>
</dbReference>
<evidence type="ECO:0000313" key="10">
    <source>
        <dbReference type="Proteomes" id="UP001055149"/>
    </source>
</evidence>
<feature type="transmembrane region" description="Helical" evidence="8">
    <location>
        <begin position="74"/>
        <end position="93"/>
    </location>
</feature>
<keyword evidence="5 8" id="KW-0812">Transmembrane</keyword>
<keyword evidence="3" id="KW-0813">Transport</keyword>
<dbReference type="SUPFAM" id="SSF81345">
    <property type="entry name" value="ABC transporter involved in vitamin B12 uptake, BtuC"/>
    <property type="match status" value="1"/>
</dbReference>
<reference evidence="9" key="1">
    <citation type="journal article" date="2022" name="Int. J. Syst. Evol. Microbiol.">
        <title>A novel species of lactic acid bacteria, Ligilactobacillus pabuli sp. nov., isolated from alfalfa silage.</title>
        <authorList>
            <person name="Tohno M."/>
            <person name="Tanizawa Y."/>
            <person name="Sawada H."/>
            <person name="Sakamoto M."/>
            <person name="Ohkuma M."/>
            <person name="Kobayashi H."/>
        </authorList>
    </citation>
    <scope>NUCLEOTIDE SEQUENCE</scope>
    <source>
        <strain evidence="9">AF129</strain>
    </source>
</reference>
<protein>
    <submittedName>
        <fullName evidence="9">Ferrichrome ABC transporter permease</fullName>
    </submittedName>
</protein>
<dbReference type="PANTHER" id="PTHR30472">
    <property type="entry name" value="FERRIC ENTEROBACTIN TRANSPORT SYSTEM PERMEASE PROTEIN"/>
    <property type="match status" value="1"/>
</dbReference>
<feature type="transmembrane region" description="Helical" evidence="8">
    <location>
        <begin position="126"/>
        <end position="147"/>
    </location>
</feature>
<keyword evidence="6 8" id="KW-1133">Transmembrane helix</keyword>
<accession>A0ABQ5JHE7</accession>
<feature type="transmembrane region" description="Helical" evidence="8">
    <location>
        <begin position="282"/>
        <end position="301"/>
    </location>
</feature>
<dbReference type="PANTHER" id="PTHR30472:SF25">
    <property type="entry name" value="ABC TRANSPORTER PERMEASE PROTEIN MJ0876-RELATED"/>
    <property type="match status" value="1"/>
</dbReference>
<dbReference type="Proteomes" id="UP001055149">
    <property type="component" value="Unassembled WGS sequence"/>
</dbReference>
<evidence type="ECO:0000256" key="6">
    <source>
        <dbReference type="ARBA" id="ARBA00022989"/>
    </source>
</evidence>
<dbReference type="InterPro" id="IPR000522">
    <property type="entry name" value="ABC_transptr_permease_BtuC"/>
</dbReference>
<keyword evidence="10" id="KW-1185">Reference proteome</keyword>
<comment type="caution">
    <text evidence="9">The sequence shown here is derived from an EMBL/GenBank/DDBJ whole genome shotgun (WGS) entry which is preliminary data.</text>
</comment>
<evidence type="ECO:0000256" key="4">
    <source>
        <dbReference type="ARBA" id="ARBA00022475"/>
    </source>
</evidence>
<dbReference type="RefSeq" id="WP_244055158.1">
    <property type="nucleotide sequence ID" value="NZ_BQXH01000008.1"/>
</dbReference>
<feature type="transmembrane region" description="Helical" evidence="8">
    <location>
        <begin position="213"/>
        <end position="240"/>
    </location>
</feature>
<name>A0ABQ5JHE7_9LACO</name>
<dbReference type="EMBL" id="BQXH01000008">
    <property type="protein sequence ID" value="GKS81409.1"/>
    <property type="molecule type" value="Genomic_DNA"/>
</dbReference>
<gene>
    <name evidence="9" type="ORF">LPAF129_10950</name>
</gene>
<evidence type="ECO:0000256" key="2">
    <source>
        <dbReference type="ARBA" id="ARBA00007935"/>
    </source>
</evidence>
<evidence type="ECO:0000256" key="3">
    <source>
        <dbReference type="ARBA" id="ARBA00022448"/>
    </source>
</evidence>
<evidence type="ECO:0000256" key="8">
    <source>
        <dbReference type="SAM" id="Phobius"/>
    </source>
</evidence>
<evidence type="ECO:0000313" key="9">
    <source>
        <dbReference type="EMBL" id="GKS81409.1"/>
    </source>
</evidence>
<sequence>MTAKKIKHLKIMLGGLLVMLVLAGVLLRGQDASVQVIIQLRVPRVLFALGGGVVLVVSALLLQTTLRSDYLDGSMLGLANGAELALALVNVLFARALPYRVLVGALAGGILVVCLRVTLFKVKHSSFFLILGGLALAMFFAAATQLLTTGGGFQGKSLANTTWIDVWLLAIVIVIGLILLLSQWTKLDIFALPSLQARQLGLNEQSSSLTLQLVAGLWLGAVSAVLGTVFFVGLVLVQLVKLVTQVVARKRMGLTAMVGGVVLLGADDLAHYLLPARELPTNAVLLLLTAPLILVLLKRWLHEV</sequence>
<keyword evidence="7 8" id="KW-0472">Membrane</keyword>
<keyword evidence="4" id="KW-1003">Cell membrane</keyword>
<feature type="transmembrane region" description="Helical" evidence="8">
    <location>
        <begin position="45"/>
        <end position="62"/>
    </location>
</feature>
<comment type="similarity">
    <text evidence="2">Belongs to the binding-protein-dependent transport system permease family. FecCD subfamily.</text>
</comment>
<proteinExistence type="inferred from homology"/>
<comment type="subcellular location">
    <subcellularLocation>
        <location evidence="1">Cell membrane</location>
        <topology evidence="1">Multi-pass membrane protein</topology>
    </subcellularLocation>
</comment>
<evidence type="ECO:0000256" key="7">
    <source>
        <dbReference type="ARBA" id="ARBA00023136"/>
    </source>
</evidence>
<feature type="transmembrane region" description="Helical" evidence="8">
    <location>
        <begin position="167"/>
        <end position="192"/>
    </location>
</feature>
<evidence type="ECO:0000256" key="1">
    <source>
        <dbReference type="ARBA" id="ARBA00004651"/>
    </source>
</evidence>
<organism evidence="9 10">
    <name type="scientific">Ligilactobacillus pabuli</name>
    <dbReference type="NCBI Taxonomy" id="2886039"/>
    <lineage>
        <taxon>Bacteria</taxon>
        <taxon>Bacillati</taxon>
        <taxon>Bacillota</taxon>
        <taxon>Bacilli</taxon>
        <taxon>Lactobacillales</taxon>
        <taxon>Lactobacillaceae</taxon>
        <taxon>Ligilactobacillus</taxon>
    </lineage>
</organism>
<evidence type="ECO:0000256" key="5">
    <source>
        <dbReference type="ARBA" id="ARBA00022692"/>
    </source>
</evidence>
<dbReference type="Pfam" id="PF01032">
    <property type="entry name" value="FecCD"/>
    <property type="match status" value="1"/>
</dbReference>
<feature type="transmembrane region" description="Helical" evidence="8">
    <location>
        <begin position="99"/>
        <end position="119"/>
    </location>
</feature>
<dbReference type="InterPro" id="IPR037294">
    <property type="entry name" value="ABC_BtuC-like"/>
</dbReference>
<feature type="transmembrane region" description="Helical" evidence="8">
    <location>
        <begin position="252"/>
        <end position="270"/>
    </location>
</feature>